<comment type="caution">
    <text evidence="2">The sequence shown here is derived from an EMBL/GenBank/DDBJ whole genome shotgun (WGS) entry which is preliminary data.</text>
</comment>
<dbReference type="SUPFAM" id="SSF56281">
    <property type="entry name" value="Metallo-hydrolase/oxidoreductase"/>
    <property type="match status" value="1"/>
</dbReference>
<dbReference type="Proteomes" id="UP001155587">
    <property type="component" value="Unassembled WGS sequence"/>
</dbReference>
<protein>
    <submittedName>
        <fullName evidence="2">MBL fold metallo-hydrolase</fullName>
    </submittedName>
</protein>
<dbReference type="PANTHER" id="PTHR42951">
    <property type="entry name" value="METALLO-BETA-LACTAMASE DOMAIN-CONTAINING"/>
    <property type="match status" value="1"/>
</dbReference>
<keyword evidence="3" id="KW-1185">Reference proteome</keyword>
<evidence type="ECO:0000313" key="3">
    <source>
        <dbReference type="Proteomes" id="UP001155587"/>
    </source>
</evidence>
<dbReference type="SMART" id="SM00849">
    <property type="entry name" value="Lactamase_B"/>
    <property type="match status" value="1"/>
</dbReference>
<feature type="domain" description="Metallo-beta-lactamase" evidence="1">
    <location>
        <begin position="10"/>
        <end position="209"/>
    </location>
</feature>
<dbReference type="AlphaFoldDB" id="A0A9X3CJQ5"/>
<gene>
    <name evidence="2" type="ORF">MD535_01195</name>
</gene>
<reference evidence="2" key="1">
    <citation type="submission" date="2022-02" db="EMBL/GenBank/DDBJ databases">
        <title>Vibrio sp. nov, a new bacterium isolated from seawater.</title>
        <authorList>
            <person name="Yuan Y."/>
        </authorList>
    </citation>
    <scope>NUCLEOTIDE SEQUENCE</scope>
    <source>
        <strain evidence="2">ZSDZ65</strain>
    </source>
</reference>
<dbReference type="InterPro" id="IPR001279">
    <property type="entry name" value="Metallo-B-lactamas"/>
</dbReference>
<evidence type="ECO:0000313" key="2">
    <source>
        <dbReference type="EMBL" id="MCW8344642.1"/>
    </source>
</evidence>
<evidence type="ECO:0000259" key="1">
    <source>
        <dbReference type="SMART" id="SM00849"/>
    </source>
</evidence>
<sequence>MKIHNIKGYIQQIYLVEYPDKLLLLDGASRADVSTICHFITKELTRPLTDLKVVVVTHMHPDHAGAANRLRALCGCDIVSSNETHQWYRGIDGFFMHLADLSLAWWMASRMGKPRKNLWYKKSLTPQFGVVDGDRIPNFSDWQVIATPGHTDRDISVYHAGQAVIYVADLMVQVKQNLVAPFPVFHPNQYRASIKKVYQLNAKQVLLAHRSPVTFDQKAMEHLLDTAPRTPVTHWRVVKIKTKKLLNGLSNRFS</sequence>
<accession>A0A9X3CJQ5</accession>
<dbReference type="Gene3D" id="3.60.15.10">
    <property type="entry name" value="Ribonuclease Z/Hydroxyacylglutathione hydrolase-like"/>
    <property type="match status" value="1"/>
</dbReference>
<name>A0A9X3CJQ5_9VIBR</name>
<dbReference type="InterPro" id="IPR036866">
    <property type="entry name" value="RibonucZ/Hydroxyglut_hydro"/>
</dbReference>
<dbReference type="EMBL" id="JAKRRY010000001">
    <property type="protein sequence ID" value="MCW8344642.1"/>
    <property type="molecule type" value="Genomic_DNA"/>
</dbReference>
<organism evidence="2 3">
    <name type="scientific">Vibrio qingdaonensis</name>
    <dbReference type="NCBI Taxonomy" id="2829491"/>
    <lineage>
        <taxon>Bacteria</taxon>
        <taxon>Pseudomonadati</taxon>
        <taxon>Pseudomonadota</taxon>
        <taxon>Gammaproteobacteria</taxon>
        <taxon>Vibrionales</taxon>
        <taxon>Vibrionaceae</taxon>
        <taxon>Vibrio</taxon>
    </lineage>
</organism>
<dbReference type="Pfam" id="PF00753">
    <property type="entry name" value="Lactamase_B"/>
    <property type="match status" value="1"/>
</dbReference>
<dbReference type="RefSeq" id="WP_265673254.1">
    <property type="nucleotide sequence ID" value="NZ_JAKRRY010000001.1"/>
</dbReference>
<proteinExistence type="predicted"/>
<dbReference type="InterPro" id="IPR050855">
    <property type="entry name" value="NDM-1-like"/>
</dbReference>